<organism evidence="8 9">
    <name type="scientific">Modicella reniformis</name>
    <dbReference type="NCBI Taxonomy" id="1440133"/>
    <lineage>
        <taxon>Eukaryota</taxon>
        <taxon>Fungi</taxon>
        <taxon>Fungi incertae sedis</taxon>
        <taxon>Mucoromycota</taxon>
        <taxon>Mortierellomycotina</taxon>
        <taxon>Mortierellomycetes</taxon>
        <taxon>Mortierellales</taxon>
        <taxon>Mortierellaceae</taxon>
        <taxon>Modicella</taxon>
    </lineage>
</organism>
<dbReference type="GO" id="GO:0016020">
    <property type="term" value="C:membrane"/>
    <property type="evidence" value="ECO:0007669"/>
    <property type="project" value="UniProtKB-SubCell"/>
</dbReference>
<comment type="caution">
    <text evidence="8">The sequence shown here is derived from an EMBL/GenBank/DDBJ whole genome shotgun (WGS) entry which is preliminary data.</text>
</comment>
<feature type="compositionally biased region" description="Basic and acidic residues" evidence="7">
    <location>
        <begin position="154"/>
        <end position="164"/>
    </location>
</feature>
<reference evidence="8" key="1">
    <citation type="journal article" date="2020" name="Fungal Divers.">
        <title>Resolving the Mortierellaceae phylogeny through synthesis of multi-gene phylogenetics and phylogenomics.</title>
        <authorList>
            <person name="Vandepol N."/>
            <person name="Liber J."/>
            <person name="Desiro A."/>
            <person name="Na H."/>
            <person name="Kennedy M."/>
            <person name="Barry K."/>
            <person name="Grigoriev I.V."/>
            <person name="Miller A.N."/>
            <person name="O'Donnell K."/>
            <person name="Stajich J.E."/>
            <person name="Bonito G."/>
        </authorList>
    </citation>
    <scope>NUCLEOTIDE SEQUENCE</scope>
    <source>
        <strain evidence="8">MES-2147</strain>
    </source>
</reference>
<accession>A0A9P6SMI1</accession>
<dbReference type="EMBL" id="JAAAHW010003549">
    <property type="protein sequence ID" value="KAF9982750.1"/>
    <property type="molecule type" value="Genomic_DNA"/>
</dbReference>
<dbReference type="AlphaFoldDB" id="A0A9P6SMI1"/>
<feature type="compositionally biased region" description="Low complexity" evidence="7">
    <location>
        <begin position="170"/>
        <end position="182"/>
    </location>
</feature>
<protein>
    <recommendedName>
        <fullName evidence="6">Protein YOP1</fullName>
    </recommendedName>
</protein>
<name>A0A9P6SMI1_9FUNG</name>
<dbReference type="PANTHER" id="PTHR12300">
    <property type="entry name" value="HVA22-LIKE PROTEINS"/>
    <property type="match status" value="1"/>
</dbReference>
<keyword evidence="5" id="KW-0472">Membrane</keyword>
<keyword evidence="3" id="KW-0812">Transmembrane</keyword>
<evidence type="ECO:0000256" key="2">
    <source>
        <dbReference type="ARBA" id="ARBA00008573"/>
    </source>
</evidence>
<feature type="region of interest" description="Disordered" evidence="7">
    <location>
        <begin position="1"/>
        <end position="23"/>
    </location>
</feature>
<evidence type="ECO:0000256" key="4">
    <source>
        <dbReference type="ARBA" id="ARBA00022989"/>
    </source>
</evidence>
<evidence type="ECO:0000256" key="6">
    <source>
        <dbReference type="RuleBase" id="RU362006"/>
    </source>
</evidence>
<feature type="compositionally biased region" description="Polar residues" evidence="7">
    <location>
        <begin position="325"/>
        <end position="342"/>
    </location>
</feature>
<evidence type="ECO:0000256" key="5">
    <source>
        <dbReference type="ARBA" id="ARBA00023136"/>
    </source>
</evidence>
<evidence type="ECO:0000256" key="3">
    <source>
        <dbReference type="ARBA" id="ARBA00022692"/>
    </source>
</evidence>
<feature type="compositionally biased region" description="Low complexity" evidence="7">
    <location>
        <begin position="1"/>
        <end position="17"/>
    </location>
</feature>
<evidence type="ECO:0000256" key="7">
    <source>
        <dbReference type="SAM" id="MobiDB-lite"/>
    </source>
</evidence>
<proteinExistence type="inferred from homology"/>
<comment type="similarity">
    <text evidence="2 6">Belongs to the DP1 family.</text>
</comment>
<dbReference type="PANTHER" id="PTHR12300:SF161">
    <property type="entry name" value="RECEPTOR EXPRESSION-ENHANCING PROTEIN"/>
    <property type="match status" value="1"/>
</dbReference>
<dbReference type="OrthoDB" id="10009287at2759"/>
<feature type="region of interest" description="Disordered" evidence="7">
    <location>
        <begin position="140"/>
        <end position="269"/>
    </location>
</feature>
<comment type="subcellular location">
    <subcellularLocation>
        <location evidence="1 6">Membrane</location>
        <topology evidence="1 6">Multi-pass membrane protein</topology>
    </subcellularLocation>
</comment>
<feature type="region of interest" description="Disordered" evidence="7">
    <location>
        <begin position="324"/>
        <end position="384"/>
    </location>
</feature>
<feature type="compositionally biased region" description="Low complexity" evidence="7">
    <location>
        <begin position="192"/>
        <end position="214"/>
    </location>
</feature>
<dbReference type="Pfam" id="PF03134">
    <property type="entry name" value="TB2_DP1_HVA22"/>
    <property type="match status" value="1"/>
</dbReference>
<evidence type="ECO:0000256" key="1">
    <source>
        <dbReference type="ARBA" id="ARBA00004141"/>
    </source>
</evidence>
<keyword evidence="4" id="KW-1133">Transmembrane helix</keyword>
<feature type="compositionally biased region" description="Polar residues" evidence="7">
    <location>
        <begin position="365"/>
        <end position="384"/>
    </location>
</feature>
<sequence length="384" mass="43627">MSNQSGTNSYSGSSSSQEDYESSRRSVTSSWGLYSNYSEDNITTTSGGSGSMTVEEKMKQRMRRRWAKFSHTHKEKATRQWLAYWSIYGTVQVVDTWSSFLLDWIPGYNLGKLLFLWWAQRRGATLIFDYFRPLIQAKNKEGREVARKPSNRSLRSEFSRHERGGGSPSGGHSSSSGTRPGSMQIPPSVIAQQQQQQRQYQQQQQQQQQHLEQQFYSSSDPSRRESTAVRDLNQGRHRRDEYYDDEDHENEDFHVHQQQPRQPQRQQHQPLDLHRELMNSSPHDSGSFAETSLLESAESVWSGAPPIAASVQAVDKIGMGGAAFHSNNATPTPMSVQEQYQRLHQFHPQSPQKQQPIPPPEPNSFAASSTIHWNPSASNSASAE</sequence>
<gene>
    <name evidence="8" type="ORF">BGZ65_002542</name>
</gene>
<feature type="compositionally biased region" description="Low complexity" evidence="7">
    <location>
        <begin position="256"/>
        <end position="269"/>
    </location>
</feature>
<evidence type="ECO:0000313" key="9">
    <source>
        <dbReference type="Proteomes" id="UP000749646"/>
    </source>
</evidence>
<keyword evidence="9" id="KW-1185">Reference proteome</keyword>
<dbReference type="Proteomes" id="UP000749646">
    <property type="component" value="Unassembled WGS sequence"/>
</dbReference>
<evidence type="ECO:0000313" key="8">
    <source>
        <dbReference type="EMBL" id="KAF9982750.1"/>
    </source>
</evidence>
<dbReference type="InterPro" id="IPR004345">
    <property type="entry name" value="TB2_DP1_HVA22"/>
</dbReference>